<feature type="transmembrane region" description="Helical" evidence="8">
    <location>
        <begin position="43"/>
        <end position="61"/>
    </location>
</feature>
<dbReference type="PROSITE" id="PS50262">
    <property type="entry name" value="G_PROTEIN_RECEP_F1_2"/>
    <property type="match status" value="1"/>
</dbReference>
<evidence type="ECO:0000256" key="8">
    <source>
        <dbReference type="SAM" id="Phobius"/>
    </source>
</evidence>
<accession>A0A1D2N0N6</accession>
<dbReference type="PANTHER" id="PTHR24241:SF59">
    <property type="entry name" value="ADIPOKINETIC HORMONE RECEPTOR, ISOFORM C"/>
    <property type="match status" value="1"/>
</dbReference>
<evidence type="ECO:0000256" key="3">
    <source>
        <dbReference type="ARBA" id="ARBA00022475"/>
    </source>
</evidence>
<comment type="similarity">
    <text evidence="2">Belongs to the G-protein coupled receptor 1 family.</text>
</comment>
<dbReference type="GO" id="GO:0004930">
    <property type="term" value="F:G protein-coupled receptor activity"/>
    <property type="evidence" value="ECO:0007669"/>
    <property type="project" value="InterPro"/>
</dbReference>
<comment type="caution">
    <text evidence="10">The sequence shown here is derived from an EMBL/GenBank/DDBJ whole genome shotgun (WGS) entry which is preliminary data.</text>
</comment>
<dbReference type="STRING" id="48709.A0A1D2N0N6"/>
<dbReference type="InterPro" id="IPR017452">
    <property type="entry name" value="GPCR_Rhodpsn_7TM"/>
</dbReference>
<dbReference type="EMBL" id="LJIJ01000352">
    <property type="protein sequence ID" value="ODM98475.1"/>
    <property type="molecule type" value="Genomic_DNA"/>
</dbReference>
<protein>
    <submittedName>
        <fullName evidence="10">Annetocin receptor</fullName>
    </submittedName>
</protein>
<dbReference type="PANTHER" id="PTHR24241">
    <property type="entry name" value="NEUROPEPTIDE RECEPTOR-RELATED G-PROTEIN COUPLED RECEPTOR"/>
    <property type="match status" value="1"/>
</dbReference>
<keyword evidence="4 8" id="KW-0812">Transmembrane</keyword>
<keyword evidence="11" id="KW-1185">Reference proteome</keyword>
<evidence type="ECO:0000313" key="11">
    <source>
        <dbReference type="Proteomes" id="UP000094527"/>
    </source>
</evidence>
<dbReference type="Gene3D" id="1.20.1070.10">
    <property type="entry name" value="Rhodopsin 7-helix transmembrane proteins"/>
    <property type="match status" value="1"/>
</dbReference>
<dbReference type="GO" id="GO:0042277">
    <property type="term" value="F:peptide binding"/>
    <property type="evidence" value="ECO:0007669"/>
    <property type="project" value="TreeGrafter"/>
</dbReference>
<evidence type="ECO:0000259" key="9">
    <source>
        <dbReference type="PROSITE" id="PS50262"/>
    </source>
</evidence>
<feature type="transmembrane region" description="Helical" evidence="8">
    <location>
        <begin position="140"/>
        <end position="158"/>
    </location>
</feature>
<sequence>MRMFVYHIASHPDFPQFRQCVTKAFLTEGPYNELIYNVSSVSALYFIPLIVIIYTYTMILWKIHQKSREQRVANSQQETSLPDCTNSSNHLTPPQSDVIAFYRKGSTNINRSASKRTRLMLRSSAQTATLTRARSRTLRLTLLILLTFIVCWTPYVTITLW</sequence>
<keyword evidence="3" id="KW-1003">Cell membrane</keyword>
<dbReference type="GO" id="GO:0005886">
    <property type="term" value="C:plasma membrane"/>
    <property type="evidence" value="ECO:0007669"/>
    <property type="project" value="UniProtKB-SubCell"/>
</dbReference>
<keyword evidence="7 10" id="KW-0675">Receptor</keyword>
<reference evidence="10 11" key="1">
    <citation type="journal article" date="2016" name="Genome Biol. Evol.">
        <title>Gene Family Evolution Reflects Adaptation to Soil Environmental Stressors in the Genome of the Collembolan Orchesella cincta.</title>
        <authorList>
            <person name="Faddeeva-Vakhrusheva A."/>
            <person name="Derks M.F."/>
            <person name="Anvar S.Y."/>
            <person name="Agamennone V."/>
            <person name="Suring W."/>
            <person name="Smit S."/>
            <person name="van Straalen N.M."/>
            <person name="Roelofs D."/>
        </authorList>
    </citation>
    <scope>NUCLEOTIDE SEQUENCE [LARGE SCALE GENOMIC DNA]</scope>
    <source>
        <tissue evidence="10">Mixed pool</tissue>
    </source>
</reference>
<dbReference type="Proteomes" id="UP000094527">
    <property type="component" value="Unassembled WGS sequence"/>
</dbReference>
<dbReference type="OrthoDB" id="6435638at2759"/>
<evidence type="ECO:0000256" key="2">
    <source>
        <dbReference type="ARBA" id="ARBA00010663"/>
    </source>
</evidence>
<evidence type="ECO:0000256" key="6">
    <source>
        <dbReference type="ARBA" id="ARBA00023136"/>
    </source>
</evidence>
<evidence type="ECO:0000256" key="5">
    <source>
        <dbReference type="ARBA" id="ARBA00022989"/>
    </source>
</evidence>
<evidence type="ECO:0000256" key="1">
    <source>
        <dbReference type="ARBA" id="ARBA00004651"/>
    </source>
</evidence>
<gene>
    <name evidence="10" type="ORF">Ocin01_08206</name>
</gene>
<dbReference type="SUPFAM" id="SSF81321">
    <property type="entry name" value="Family A G protein-coupled receptor-like"/>
    <property type="match status" value="1"/>
</dbReference>
<dbReference type="AlphaFoldDB" id="A0A1D2N0N6"/>
<organism evidence="10 11">
    <name type="scientific">Orchesella cincta</name>
    <name type="common">Springtail</name>
    <name type="synonym">Podura cincta</name>
    <dbReference type="NCBI Taxonomy" id="48709"/>
    <lineage>
        <taxon>Eukaryota</taxon>
        <taxon>Metazoa</taxon>
        <taxon>Ecdysozoa</taxon>
        <taxon>Arthropoda</taxon>
        <taxon>Hexapoda</taxon>
        <taxon>Collembola</taxon>
        <taxon>Entomobryomorpha</taxon>
        <taxon>Entomobryoidea</taxon>
        <taxon>Orchesellidae</taxon>
        <taxon>Orchesellinae</taxon>
        <taxon>Orchesella</taxon>
    </lineage>
</organism>
<keyword evidence="6 8" id="KW-0472">Membrane</keyword>
<evidence type="ECO:0000313" key="10">
    <source>
        <dbReference type="EMBL" id="ODM98475.1"/>
    </source>
</evidence>
<evidence type="ECO:0000256" key="4">
    <source>
        <dbReference type="ARBA" id="ARBA00022692"/>
    </source>
</evidence>
<keyword evidence="5 8" id="KW-1133">Transmembrane helix</keyword>
<evidence type="ECO:0000256" key="7">
    <source>
        <dbReference type="ARBA" id="ARBA00023170"/>
    </source>
</evidence>
<proteinExistence type="inferred from homology"/>
<dbReference type="GO" id="GO:0032870">
    <property type="term" value="P:cellular response to hormone stimulus"/>
    <property type="evidence" value="ECO:0007669"/>
    <property type="project" value="TreeGrafter"/>
</dbReference>
<dbReference type="InterPro" id="IPR000276">
    <property type="entry name" value="GPCR_Rhodpsn"/>
</dbReference>
<feature type="domain" description="G-protein coupled receptors family 1 profile" evidence="9">
    <location>
        <begin position="1"/>
        <end position="161"/>
    </location>
</feature>
<dbReference type="Pfam" id="PF00001">
    <property type="entry name" value="7tm_1"/>
    <property type="match status" value="1"/>
</dbReference>
<comment type="subcellular location">
    <subcellularLocation>
        <location evidence="1">Cell membrane</location>
        <topology evidence="1">Multi-pass membrane protein</topology>
    </subcellularLocation>
</comment>
<name>A0A1D2N0N6_ORCCI</name>